<reference evidence="2 3" key="1">
    <citation type="submission" date="2019-03" db="EMBL/GenBank/DDBJ databases">
        <title>Dyadobacter AR-3-6 sp. nov., isolated from arctic soil.</title>
        <authorList>
            <person name="Chaudhary D.K."/>
        </authorList>
    </citation>
    <scope>NUCLEOTIDE SEQUENCE [LARGE SCALE GENOMIC DNA]</scope>
    <source>
        <strain evidence="2 3">AR-3-6</strain>
    </source>
</reference>
<accession>A0A4R5DNC7</accession>
<comment type="caution">
    <text evidence="2">The sequence shown here is derived from an EMBL/GenBank/DDBJ whole genome shotgun (WGS) entry which is preliminary data.</text>
</comment>
<dbReference type="Proteomes" id="UP000294850">
    <property type="component" value="Unassembled WGS sequence"/>
</dbReference>
<dbReference type="EMBL" id="SMFL01000006">
    <property type="protein sequence ID" value="TDE13634.1"/>
    <property type="molecule type" value="Genomic_DNA"/>
</dbReference>
<name>A0A4R5DNC7_9BACT</name>
<sequence>MKIKILPSCFILFTLLSGFGAMAQTDEYYRPDSLKPKTPERKEIPPVEKQEFIEKKKEVDFKQQPFVDRVRLGGSFGLSLGTVTNINLSPMAGYELTEKLVAGVGVTGMYFRSKLFGINSLYYGGRAFVMYSIFPMVNLIGELETMNVEVDTFQKYDARKWINSPMLGASYSQPIGGRFIKAVHFTALYNFNYNNQLDDYGNNISPYGSPFVFRITFL</sequence>
<evidence type="ECO:0000313" key="3">
    <source>
        <dbReference type="Proteomes" id="UP000294850"/>
    </source>
</evidence>
<protein>
    <recommendedName>
        <fullName evidence="4">Outer membrane protein beta-barrel domain-containing protein</fullName>
    </recommendedName>
</protein>
<organism evidence="2 3">
    <name type="scientific">Dyadobacter psychrotolerans</name>
    <dbReference type="NCBI Taxonomy" id="2541721"/>
    <lineage>
        <taxon>Bacteria</taxon>
        <taxon>Pseudomonadati</taxon>
        <taxon>Bacteroidota</taxon>
        <taxon>Cytophagia</taxon>
        <taxon>Cytophagales</taxon>
        <taxon>Spirosomataceae</taxon>
        <taxon>Dyadobacter</taxon>
    </lineage>
</organism>
<proteinExistence type="predicted"/>
<feature type="chain" id="PRO_5020972842" description="Outer membrane protein beta-barrel domain-containing protein" evidence="1">
    <location>
        <begin position="24"/>
        <end position="218"/>
    </location>
</feature>
<evidence type="ECO:0008006" key="4">
    <source>
        <dbReference type="Google" id="ProtNLM"/>
    </source>
</evidence>
<keyword evidence="1" id="KW-0732">Signal</keyword>
<gene>
    <name evidence="2" type="ORF">E0F88_17150</name>
</gene>
<evidence type="ECO:0000256" key="1">
    <source>
        <dbReference type="SAM" id="SignalP"/>
    </source>
</evidence>
<dbReference type="OrthoDB" id="1098580at2"/>
<keyword evidence="3" id="KW-1185">Reference proteome</keyword>
<dbReference type="RefSeq" id="WP_131959511.1">
    <property type="nucleotide sequence ID" value="NZ_SMFL01000006.1"/>
</dbReference>
<feature type="signal peptide" evidence="1">
    <location>
        <begin position="1"/>
        <end position="23"/>
    </location>
</feature>
<dbReference type="AlphaFoldDB" id="A0A4R5DNC7"/>
<evidence type="ECO:0000313" key="2">
    <source>
        <dbReference type="EMBL" id="TDE13634.1"/>
    </source>
</evidence>